<organism evidence="2 3">
    <name type="scientific">Scophthalmus maximus</name>
    <name type="common">Turbot</name>
    <name type="synonym">Psetta maxima</name>
    <dbReference type="NCBI Taxonomy" id="52904"/>
    <lineage>
        <taxon>Eukaryota</taxon>
        <taxon>Metazoa</taxon>
        <taxon>Chordata</taxon>
        <taxon>Craniata</taxon>
        <taxon>Vertebrata</taxon>
        <taxon>Euteleostomi</taxon>
        <taxon>Actinopterygii</taxon>
        <taxon>Neopterygii</taxon>
        <taxon>Teleostei</taxon>
        <taxon>Neoteleostei</taxon>
        <taxon>Acanthomorphata</taxon>
        <taxon>Carangaria</taxon>
        <taxon>Pleuronectiformes</taxon>
        <taxon>Pleuronectoidei</taxon>
        <taxon>Scophthalmidae</taxon>
        <taxon>Scophthalmus</taxon>
    </lineage>
</organism>
<evidence type="ECO:0000313" key="2">
    <source>
        <dbReference type="EMBL" id="KAF0028531.1"/>
    </source>
</evidence>
<sequence length="306" mass="35658">MVEAFQSTPNMTFKFANIFHSSVHSAKQSSDTNKVLFVFDSSVKDIVNKLPTASKKKTIVLQIKLCQRTQEKRSLMTFQTYASCEHEVQSTLKLYQQMHGAANIRFSHVNRRRADLTGVTFAQVEDKVAREKSRFRFGNRRLVKLKEALKASAEVRGVSNKRKSKRHMNGEFQRFAPRHFDNSLWRNWGSNQRTVLNHIGRSQAGYRRKLFSLHSLLVSIHDLLNDYRRCETDAKTAWHVSLLQGSDMSNVQTFNRDVPSKLHFKDEPDKWSETEGRKEEENNRRHRQSLTFRYEHNDLTAAGRVT</sequence>
<evidence type="ECO:0000313" key="3">
    <source>
        <dbReference type="Proteomes" id="UP000438429"/>
    </source>
</evidence>
<dbReference type="AlphaFoldDB" id="A0A6A4SBR2"/>
<name>A0A6A4SBR2_SCOMX</name>
<proteinExistence type="predicted"/>
<evidence type="ECO:0000256" key="1">
    <source>
        <dbReference type="SAM" id="MobiDB-lite"/>
    </source>
</evidence>
<dbReference type="EMBL" id="VEVO01000017">
    <property type="protein sequence ID" value="KAF0028531.1"/>
    <property type="molecule type" value="Genomic_DNA"/>
</dbReference>
<gene>
    <name evidence="2" type="ORF">F2P81_019618</name>
</gene>
<accession>A0A6A4SBR2</accession>
<feature type="compositionally biased region" description="Basic and acidic residues" evidence="1">
    <location>
        <begin position="265"/>
        <end position="283"/>
    </location>
</feature>
<feature type="region of interest" description="Disordered" evidence="1">
    <location>
        <begin position="265"/>
        <end position="287"/>
    </location>
</feature>
<protein>
    <submittedName>
        <fullName evidence="2">Uncharacterized protein</fullName>
    </submittedName>
</protein>
<reference evidence="2 3" key="1">
    <citation type="submission" date="2019-06" db="EMBL/GenBank/DDBJ databases">
        <title>Draft genomes of female and male turbot (Scophthalmus maximus).</title>
        <authorList>
            <person name="Xu H."/>
            <person name="Xu X.-W."/>
            <person name="Shao C."/>
            <person name="Chen S."/>
        </authorList>
    </citation>
    <scope>NUCLEOTIDE SEQUENCE [LARGE SCALE GENOMIC DNA]</scope>
    <source>
        <strain evidence="2">Ysfricsl-2016a</strain>
        <tissue evidence="2">Blood</tissue>
    </source>
</reference>
<dbReference type="Proteomes" id="UP000438429">
    <property type="component" value="Unassembled WGS sequence"/>
</dbReference>
<comment type="caution">
    <text evidence="2">The sequence shown here is derived from an EMBL/GenBank/DDBJ whole genome shotgun (WGS) entry which is preliminary data.</text>
</comment>